<dbReference type="Pfam" id="PF10724">
    <property type="entry name" value="DUF2516"/>
    <property type="match status" value="1"/>
</dbReference>
<proteinExistence type="predicted"/>
<gene>
    <name evidence="2" type="ordered locus">CRES_1970</name>
</gene>
<keyword evidence="1" id="KW-0472">Membrane</keyword>
<keyword evidence="3" id="KW-1185">Reference proteome</keyword>
<dbReference type="AlphaFoldDB" id="F8E351"/>
<dbReference type="Proteomes" id="UP000000492">
    <property type="component" value="Chromosome"/>
</dbReference>
<accession>F8E351</accession>
<protein>
    <submittedName>
        <fullName evidence="2">Uncharacterized protein</fullName>
    </submittedName>
</protein>
<evidence type="ECO:0000313" key="2">
    <source>
        <dbReference type="EMBL" id="AEI10323.1"/>
    </source>
</evidence>
<dbReference type="KEGG" id="crd:CRES_1970"/>
<evidence type="ECO:0000313" key="3">
    <source>
        <dbReference type="Proteomes" id="UP000000492"/>
    </source>
</evidence>
<dbReference type="HOGENOM" id="CLU_135072_1_1_11"/>
<feature type="transmembrane region" description="Helical" evidence="1">
    <location>
        <begin position="55"/>
        <end position="88"/>
    </location>
</feature>
<feature type="transmembrane region" description="Helical" evidence="1">
    <location>
        <begin position="12"/>
        <end position="34"/>
    </location>
</feature>
<reference evidence="2 3" key="1">
    <citation type="journal article" date="2012" name="BMC Genomics">
        <title>Complete genome sequence, lifestyle, and multi-drug resistance of the human pathogen Corynebacterium resistens DSM 45100 isolated from blood samples of a leukemia patient.</title>
        <authorList>
            <person name="Schroder J."/>
            <person name="Maus I."/>
            <person name="Meyer K."/>
            <person name="Wordemann S."/>
            <person name="Blom J."/>
            <person name="Jaenicke S."/>
            <person name="Schneider J."/>
            <person name="Trost E."/>
            <person name="Tauch A."/>
        </authorList>
    </citation>
    <scope>NUCLEOTIDE SEQUENCE [LARGE SCALE GENOMIC DNA]</scope>
    <source>
        <strain evidence="3">DSM 45100 / JCM 12819 / CCUG 50093 / GTC 2026 / SICGH 158</strain>
    </source>
</reference>
<dbReference type="InterPro" id="IPR019662">
    <property type="entry name" value="DUF2516"/>
</dbReference>
<dbReference type="EMBL" id="CP002857">
    <property type="protein sequence ID" value="AEI10323.1"/>
    <property type="molecule type" value="Genomic_DNA"/>
</dbReference>
<keyword evidence="1" id="KW-1133">Transmembrane helix</keyword>
<evidence type="ECO:0000256" key="1">
    <source>
        <dbReference type="SAM" id="Phobius"/>
    </source>
</evidence>
<keyword evidence="1" id="KW-0812">Transmembrane</keyword>
<name>F8E351_CORRG</name>
<sequence length="106" mass="11296">MTGMPVISTLGYGLYFIQMAIVVAILVLAIAALVTASLTRDDAFTVIDREKSNWMLLTGGAAGLAALSLFIHLEMLWIISAVIVGIYWQDVRPGINDALGNAGGSW</sequence>
<dbReference type="STRING" id="662755.CRES_1970"/>
<organism evidence="2 3">
    <name type="scientific">Corynebacterium resistens (strain DSM 45100 / JCM 12819 / GTC 2026 / SICGH 158)</name>
    <dbReference type="NCBI Taxonomy" id="662755"/>
    <lineage>
        <taxon>Bacteria</taxon>
        <taxon>Bacillati</taxon>
        <taxon>Actinomycetota</taxon>
        <taxon>Actinomycetes</taxon>
        <taxon>Mycobacteriales</taxon>
        <taxon>Corynebacteriaceae</taxon>
        <taxon>Corynebacterium</taxon>
    </lineage>
</organism>